<evidence type="ECO:0000313" key="1">
    <source>
        <dbReference type="EMBL" id="SMS11026.1"/>
    </source>
</evidence>
<gene>
    <name evidence="1" type="ORF">CFBP1590__3440</name>
</gene>
<sequence length="43" mass="4599">MLQRGNAAQDAPRPLLSVMQSLTGCLPTRSIGTIRTLTKDLSS</sequence>
<protein>
    <submittedName>
        <fullName evidence="1">Uncharacterized protein</fullName>
    </submittedName>
</protein>
<evidence type="ECO:0000313" key="2">
    <source>
        <dbReference type="Proteomes" id="UP000196842"/>
    </source>
</evidence>
<proteinExistence type="predicted"/>
<dbReference type="EMBL" id="LT855380">
    <property type="protein sequence ID" value="SMS11026.1"/>
    <property type="molecule type" value="Genomic_DNA"/>
</dbReference>
<dbReference type="PROSITE" id="PS51257">
    <property type="entry name" value="PROKAR_LIPOPROTEIN"/>
    <property type="match status" value="1"/>
</dbReference>
<accession>A0A1Y6JM62</accession>
<organism evidence="1 2">
    <name type="scientific">Pseudomonas viridiflava</name>
    <name type="common">Phytomonas viridiflava</name>
    <dbReference type="NCBI Taxonomy" id="33069"/>
    <lineage>
        <taxon>Bacteria</taxon>
        <taxon>Pseudomonadati</taxon>
        <taxon>Pseudomonadota</taxon>
        <taxon>Gammaproteobacteria</taxon>
        <taxon>Pseudomonadales</taxon>
        <taxon>Pseudomonadaceae</taxon>
        <taxon>Pseudomonas</taxon>
    </lineage>
</organism>
<dbReference type="Proteomes" id="UP000196842">
    <property type="component" value="Chromosome I"/>
</dbReference>
<dbReference type="AlphaFoldDB" id="A0A1Y6JM62"/>
<reference evidence="1 2" key="1">
    <citation type="submission" date="2017-05" db="EMBL/GenBank/DDBJ databases">
        <authorList>
            <person name="Song R."/>
            <person name="Chenine A.L."/>
            <person name="Ruprecht R.M."/>
        </authorList>
    </citation>
    <scope>NUCLEOTIDE SEQUENCE [LARGE SCALE GENOMIC DNA]</scope>
    <source>
        <strain evidence="1 2">CFBP 1590</strain>
    </source>
</reference>
<name>A0A1Y6JM62_PSEVI</name>
<dbReference type="KEGG" id="pvd:CFBP1590__3440"/>